<feature type="domain" description="EAL" evidence="2">
    <location>
        <begin position="371"/>
        <end position="622"/>
    </location>
</feature>
<dbReference type="PANTHER" id="PTHR33121:SF70">
    <property type="entry name" value="SIGNALING PROTEIN YKOW"/>
    <property type="match status" value="1"/>
</dbReference>
<evidence type="ECO:0000313" key="4">
    <source>
        <dbReference type="EMBL" id="CTQ43027.1"/>
    </source>
</evidence>
<dbReference type="Proteomes" id="UP000048926">
    <property type="component" value="Unassembled WGS sequence"/>
</dbReference>
<dbReference type="InterPro" id="IPR000160">
    <property type="entry name" value="GGDEF_dom"/>
</dbReference>
<dbReference type="Pfam" id="PF00990">
    <property type="entry name" value="GGDEF"/>
    <property type="match status" value="1"/>
</dbReference>
<dbReference type="InterPro" id="IPR035919">
    <property type="entry name" value="EAL_sf"/>
</dbReference>
<keyword evidence="4" id="KW-0378">Hydrolase</keyword>
<dbReference type="EMBL" id="CXST01000001">
    <property type="protein sequence ID" value="CTQ43027.1"/>
    <property type="molecule type" value="Genomic_DNA"/>
</dbReference>
<dbReference type="CDD" id="cd01948">
    <property type="entry name" value="EAL"/>
    <property type="match status" value="1"/>
</dbReference>
<evidence type="ECO:0000259" key="3">
    <source>
        <dbReference type="PROSITE" id="PS50887"/>
    </source>
</evidence>
<proteinExistence type="predicted"/>
<dbReference type="SMART" id="SM00052">
    <property type="entry name" value="EAL"/>
    <property type="match status" value="1"/>
</dbReference>
<evidence type="ECO:0000259" key="2">
    <source>
        <dbReference type="PROSITE" id="PS50883"/>
    </source>
</evidence>
<dbReference type="CDD" id="cd01949">
    <property type="entry name" value="GGDEF"/>
    <property type="match status" value="1"/>
</dbReference>
<dbReference type="InterPro" id="IPR043128">
    <property type="entry name" value="Rev_trsase/Diguanyl_cyclase"/>
</dbReference>
<reference evidence="5" key="1">
    <citation type="submission" date="2015-07" db="EMBL/GenBank/DDBJ databases">
        <authorList>
            <person name="Rodrigo-Torres Lidia"/>
            <person name="Arahal R.David."/>
        </authorList>
    </citation>
    <scope>NUCLEOTIDE SEQUENCE [LARGE SCALE GENOMIC DNA]</scope>
    <source>
        <strain evidence="5">CECT 4801</strain>
    </source>
</reference>
<dbReference type="SMART" id="SM00267">
    <property type="entry name" value="GGDEF"/>
    <property type="match status" value="1"/>
</dbReference>
<organism evidence="4 5">
    <name type="scientific">Roseibium aggregatum</name>
    <dbReference type="NCBI Taxonomy" id="187304"/>
    <lineage>
        <taxon>Bacteria</taxon>
        <taxon>Pseudomonadati</taxon>
        <taxon>Pseudomonadota</taxon>
        <taxon>Alphaproteobacteria</taxon>
        <taxon>Hyphomicrobiales</taxon>
        <taxon>Stappiaceae</taxon>
        <taxon>Roseibium</taxon>
    </lineage>
</organism>
<dbReference type="GO" id="GO:0071111">
    <property type="term" value="F:cyclic-guanylate-specific phosphodiesterase activity"/>
    <property type="evidence" value="ECO:0007669"/>
    <property type="project" value="UniProtKB-EC"/>
</dbReference>
<keyword evidence="1" id="KW-0812">Transmembrane</keyword>
<dbReference type="STRING" id="187304.B0E33_22880"/>
<dbReference type="PROSITE" id="PS50887">
    <property type="entry name" value="GGDEF"/>
    <property type="match status" value="1"/>
</dbReference>
<sequence length="623" mass="68536">MKPSFLNNFWVDVSALNVQRLRQAVSWILVWYFWLAAAIAVIASYLTGGSVLFVALPLALIGAVTTATVMADASALRTRLIVTVAINSTWMFGLYVASDIHNGEYMLEVHMLYFINTSIIIAYVCWRSVLMTTVAALVHHSVLTLLHPELVWPSSSYSWWHLMNHYILGTINCLGGIYIAASLKRFLDHMESARLEAHHRSIHDDLTGLLNRRGLRHAIGKLHQDDGTLPDMTLFQIDLDGFKNINDTVGHAAGDKLLVLVGERLNAIAPVNSIIARIGGDEFVVASPAIGADQQSDFLEGLKSWMQRPHVVSKTKLRVGASVGVTHSSISGGKLDSMMVDADIALYEAKKAGKNRAVMFNPGLKKDAQHLMKTAEAVLYGLENDEFEPYFQTQHDTRTGAVVGIEVLARWNHPKQGILGPAAFLDAVQEAGKAAAFDSHIMSKAIDLVLAQERTGVVFPKVSFNVSYQRLAEPGLAEYIQNLPKVRAEIAFELVESVFFDTLSDDEVETVNALRKLGIRIEIDDFGTGHASIIALTKLKPDLLKIDRALISPLSSNPEQFKLIKTIVDMAHGLGIEALAEGVETEDTINKLRMLGVNYVQGYAFSKPMNIADLQGFLVRKSA</sequence>
<dbReference type="Pfam" id="PF00563">
    <property type="entry name" value="EAL"/>
    <property type="match status" value="1"/>
</dbReference>
<dbReference type="InterPro" id="IPR050706">
    <property type="entry name" value="Cyclic-di-GMP_PDE-like"/>
</dbReference>
<feature type="transmembrane region" description="Helical" evidence="1">
    <location>
        <begin position="109"/>
        <end position="126"/>
    </location>
</feature>
<keyword evidence="1" id="KW-1133">Transmembrane helix</keyword>
<dbReference type="AlphaFoldDB" id="A0A0M6Y009"/>
<gene>
    <name evidence="4" type="primary">gmr_5</name>
    <name evidence="4" type="ORF">LAL4801_01464</name>
</gene>
<feature type="transmembrane region" description="Helical" evidence="1">
    <location>
        <begin position="52"/>
        <end position="73"/>
    </location>
</feature>
<dbReference type="Gene3D" id="3.20.20.450">
    <property type="entry name" value="EAL domain"/>
    <property type="match status" value="1"/>
</dbReference>
<keyword evidence="5" id="KW-1185">Reference proteome</keyword>
<name>A0A0M6Y009_9HYPH</name>
<dbReference type="EC" id="3.1.4.52" evidence="4"/>
<evidence type="ECO:0000256" key="1">
    <source>
        <dbReference type="SAM" id="Phobius"/>
    </source>
</evidence>
<keyword evidence="1" id="KW-0472">Membrane</keyword>
<feature type="transmembrane region" description="Helical" evidence="1">
    <location>
        <begin position="80"/>
        <end position="97"/>
    </location>
</feature>
<dbReference type="NCBIfam" id="TIGR00254">
    <property type="entry name" value="GGDEF"/>
    <property type="match status" value="1"/>
</dbReference>
<feature type="domain" description="GGDEF" evidence="3">
    <location>
        <begin position="230"/>
        <end position="362"/>
    </location>
</feature>
<feature type="transmembrane region" description="Helical" evidence="1">
    <location>
        <begin position="24"/>
        <end position="46"/>
    </location>
</feature>
<evidence type="ECO:0000313" key="5">
    <source>
        <dbReference type="Proteomes" id="UP000048926"/>
    </source>
</evidence>
<dbReference type="PROSITE" id="PS50883">
    <property type="entry name" value="EAL"/>
    <property type="match status" value="1"/>
</dbReference>
<dbReference type="PANTHER" id="PTHR33121">
    <property type="entry name" value="CYCLIC DI-GMP PHOSPHODIESTERASE PDEF"/>
    <property type="match status" value="1"/>
</dbReference>
<dbReference type="InterPro" id="IPR029787">
    <property type="entry name" value="Nucleotide_cyclase"/>
</dbReference>
<dbReference type="Gene3D" id="3.30.70.270">
    <property type="match status" value="1"/>
</dbReference>
<dbReference type="SUPFAM" id="SSF55073">
    <property type="entry name" value="Nucleotide cyclase"/>
    <property type="match status" value="1"/>
</dbReference>
<dbReference type="OrthoDB" id="9814202at2"/>
<dbReference type="SUPFAM" id="SSF141868">
    <property type="entry name" value="EAL domain-like"/>
    <property type="match status" value="1"/>
</dbReference>
<dbReference type="InterPro" id="IPR001633">
    <property type="entry name" value="EAL_dom"/>
</dbReference>
<dbReference type="RefSeq" id="WP_055655110.1">
    <property type="nucleotide sequence ID" value="NZ_CXST01000001.1"/>
</dbReference>
<feature type="transmembrane region" description="Helical" evidence="1">
    <location>
        <begin position="163"/>
        <end position="181"/>
    </location>
</feature>
<accession>A0A0M6Y009</accession>
<protein>
    <submittedName>
        <fullName evidence="4">Cyclic di-GMP phosphodiesterase Gmr</fullName>
        <ecNumber evidence="4">3.1.4.52</ecNumber>
    </submittedName>
</protein>